<gene>
    <name evidence="2" type="ORF">CRG98_014074</name>
</gene>
<dbReference type="AlphaFoldDB" id="A0A2I0KAL5"/>
<accession>A0A2I0KAL5</accession>
<feature type="region of interest" description="Disordered" evidence="1">
    <location>
        <begin position="135"/>
        <end position="221"/>
    </location>
</feature>
<dbReference type="STRING" id="22663.A0A2I0KAL5"/>
<evidence type="ECO:0008006" key="4">
    <source>
        <dbReference type="Google" id="ProtNLM"/>
    </source>
</evidence>
<dbReference type="PANTHER" id="PTHR33223">
    <property type="entry name" value="CCHC-TYPE DOMAIN-CONTAINING PROTEIN"/>
    <property type="match status" value="1"/>
</dbReference>
<organism evidence="2 3">
    <name type="scientific">Punica granatum</name>
    <name type="common">Pomegranate</name>
    <dbReference type="NCBI Taxonomy" id="22663"/>
    <lineage>
        <taxon>Eukaryota</taxon>
        <taxon>Viridiplantae</taxon>
        <taxon>Streptophyta</taxon>
        <taxon>Embryophyta</taxon>
        <taxon>Tracheophyta</taxon>
        <taxon>Spermatophyta</taxon>
        <taxon>Magnoliopsida</taxon>
        <taxon>eudicotyledons</taxon>
        <taxon>Gunneridae</taxon>
        <taxon>Pentapetalae</taxon>
        <taxon>rosids</taxon>
        <taxon>malvids</taxon>
        <taxon>Myrtales</taxon>
        <taxon>Lythraceae</taxon>
        <taxon>Punica</taxon>
    </lineage>
</organism>
<feature type="compositionally biased region" description="Polar residues" evidence="1">
    <location>
        <begin position="253"/>
        <end position="267"/>
    </location>
</feature>
<dbReference type="Proteomes" id="UP000233551">
    <property type="component" value="Unassembled WGS sequence"/>
</dbReference>
<feature type="compositionally biased region" description="Pro residues" evidence="1">
    <location>
        <begin position="192"/>
        <end position="211"/>
    </location>
</feature>
<protein>
    <recommendedName>
        <fullName evidence="4">Retrotransposon gag domain-containing protein</fullName>
    </recommendedName>
</protein>
<evidence type="ECO:0000313" key="2">
    <source>
        <dbReference type="EMBL" id="PKI65574.1"/>
    </source>
</evidence>
<name>A0A2I0KAL5_PUNGR</name>
<reference evidence="2 3" key="1">
    <citation type="submission" date="2017-11" db="EMBL/GenBank/DDBJ databases">
        <title>De-novo sequencing of pomegranate (Punica granatum L.) genome.</title>
        <authorList>
            <person name="Akparov Z."/>
            <person name="Amiraslanov A."/>
            <person name="Hajiyeva S."/>
            <person name="Abbasov M."/>
            <person name="Kaur K."/>
            <person name="Hamwieh A."/>
            <person name="Solovyev V."/>
            <person name="Salamov A."/>
            <person name="Braich B."/>
            <person name="Kosarev P."/>
            <person name="Mahmoud A."/>
            <person name="Hajiyev E."/>
            <person name="Babayeva S."/>
            <person name="Izzatullayeva V."/>
            <person name="Mammadov A."/>
            <person name="Mammadov A."/>
            <person name="Sharifova S."/>
            <person name="Ojaghi J."/>
            <person name="Eynullazada K."/>
            <person name="Bayramov B."/>
            <person name="Abdulazimova A."/>
            <person name="Shahmuradov I."/>
        </authorList>
    </citation>
    <scope>NUCLEOTIDE SEQUENCE [LARGE SCALE GENOMIC DNA]</scope>
    <source>
        <strain evidence="3">cv. AG2017</strain>
        <tissue evidence="2">Leaf</tissue>
    </source>
</reference>
<feature type="compositionally biased region" description="Polar residues" evidence="1">
    <location>
        <begin position="179"/>
        <end position="189"/>
    </location>
</feature>
<sequence length="295" mass="33258">MEETIRVLQACEARPDVSYGDCILFPGMRLPSKVKIPEFRTYEGTTDLRHHLRHYHGKMLQYWDHEEFVIHSFQDSLSGFVLDWFMSLKAEDILTWADLSRKFIDQGVYYSHLLVHTSSFSDLIEAGKKLNLGIKPAGWRAPTSKKEDSSKKAPATTTPSSGRRGKEVSVNAVNPAHPTPQQYSMNFTSAPPVVPPYAPHAPQYRPQPPTQPIYYSALPPSPPSTIPSPVVHHYVPTPLQTPQYQPPAPRVSQPMQRVPTPQGQQGDAAQPRPRRQYPSLPVPLAHIYRQLRASD</sequence>
<evidence type="ECO:0000313" key="3">
    <source>
        <dbReference type="Proteomes" id="UP000233551"/>
    </source>
</evidence>
<feature type="region of interest" description="Disordered" evidence="1">
    <location>
        <begin position="236"/>
        <end position="285"/>
    </location>
</feature>
<dbReference type="EMBL" id="PGOL01000742">
    <property type="protein sequence ID" value="PKI65574.1"/>
    <property type="molecule type" value="Genomic_DNA"/>
</dbReference>
<evidence type="ECO:0000256" key="1">
    <source>
        <dbReference type="SAM" id="MobiDB-lite"/>
    </source>
</evidence>
<dbReference type="PANTHER" id="PTHR33223:SF8">
    <property type="entry name" value="OS04G0172440 PROTEIN"/>
    <property type="match status" value="1"/>
</dbReference>
<comment type="caution">
    <text evidence="2">The sequence shown here is derived from an EMBL/GenBank/DDBJ whole genome shotgun (WGS) entry which is preliminary data.</text>
</comment>
<proteinExistence type="predicted"/>
<keyword evidence="3" id="KW-1185">Reference proteome</keyword>